<protein>
    <submittedName>
        <fullName evidence="2">Uncharacterized protein</fullName>
    </submittedName>
</protein>
<organism evidence="2">
    <name type="scientific">Sesamum radiatum</name>
    <name type="common">Black benniseed</name>
    <dbReference type="NCBI Taxonomy" id="300843"/>
    <lineage>
        <taxon>Eukaryota</taxon>
        <taxon>Viridiplantae</taxon>
        <taxon>Streptophyta</taxon>
        <taxon>Embryophyta</taxon>
        <taxon>Tracheophyta</taxon>
        <taxon>Spermatophyta</taxon>
        <taxon>Magnoliopsida</taxon>
        <taxon>eudicotyledons</taxon>
        <taxon>Gunneridae</taxon>
        <taxon>Pentapetalae</taxon>
        <taxon>asterids</taxon>
        <taxon>lamiids</taxon>
        <taxon>Lamiales</taxon>
        <taxon>Pedaliaceae</taxon>
        <taxon>Sesamum</taxon>
    </lineage>
</organism>
<reference evidence="2" key="1">
    <citation type="submission" date="2020-06" db="EMBL/GenBank/DDBJ databases">
        <authorList>
            <person name="Li T."/>
            <person name="Hu X."/>
            <person name="Zhang T."/>
            <person name="Song X."/>
            <person name="Zhang H."/>
            <person name="Dai N."/>
            <person name="Sheng W."/>
            <person name="Hou X."/>
            <person name="Wei L."/>
        </authorList>
    </citation>
    <scope>NUCLEOTIDE SEQUENCE</scope>
    <source>
        <strain evidence="2">G02</strain>
        <tissue evidence="2">Leaf</tissue>
    </source>
</reference>
<accession>A0AAW2JJ88</accession>
<sequence length="88" mass="9258">MSRQASSSERRPPKKQKAGETGANQTLQVATRMSLTPVGGGSTLPPPRAVSLVVDPPRRSTSSDTSTDELSPTLMGAIQRIVSAAIRE</sequence>
<evidence type="ECO:0000256" key="1">
    <source>
        <dbReference type="SAM" id="MobiDB-lite"/>
    </source>
</evidence>
<gene>
    <name evidence="2" type="ORF">Sradi_6889500</name>
</gene>
<dbReference type="EMBL" id="JACGWJ010000173">
    <property type="protein sequence ID" value="KAL0294399.1"/>
    <property type="molecule type" value="Genomic_DNA"/>
</dbReference>
<proteinExistence type="predicted"/>
<name>A0AAW2JJ88_SESRA</name>
<dbReference type="AlphaFoldDB" id="A0AAW2JJ88"/>
<feature type="compositionally biased region" description="Polar residues" evidence="1">
    <location>
        <begin position="22"/>
        <end position="34"/>
    </location>
</feature>
<feature type="region of interest" description="Disordered" evidence="1">
    <location>
        <begin position="1"/>
        <end position="74"/>
    </location>
</feature>
<evidence type="ECO:0000313" key="2">
    <source>
        <dbReference type="EMBL" id="KAL0294399.1"/>
    </source>
</evidence>
<comment type="caution">
    <text evidence="2">The sequence shown here is derived from an EMBL/GenBank/DDBJ whole genome shotgun (WGS) entry which is preliminary data.</text>
</comment>
<feature type="compositionally biased region" description="Low complexity" evidence="1">
    <location>
        <begin position="59"/>
        <end position="74"/>
    </location>
</feature>
<reference evidence="2" key="2">
    <citation type="journal article" date="2024" name="Plant">
        <title>Genomic evolution and insights into agronomic trait innovations of Sesamum species.</title>
        <authorList>
            <person name="Miao H."/>
            <person name="Wang L."/>
            <person name="Qu L."/>
            <person name="Liu H."/>
            <person name="Sun Y."/>
            <person name="Le M."/>
            <person name="Wang Q."/>
            <person name="Wei S."/>
            <person name="Zheng Y."/>
            <person name="Lin W."/>
            <person name="Duan Y."/>
            <person name="Cao H."/>
            <person name="Xiong S."/>
            <person name="Wang X."/>
            <person name="Wei L."/>
            <person name="Li C."/>
            <person name="Ma Q."/>
            <person name="Ju M."/>
            <person name="Zhao R."/>
            <person name="Li G."/>
            <person name="Mu C."/>
            <person name="Tian Q."/>
            <person name="Mei H."/>
            <person name="Zhang T."/>
            <person name="Gao T."/>
            <person name="Zhang H."/>
        </authorList>
    </citation>
    <scope>NUCLEOTIDE SEQUENCE</scope>
    <source>
        <strain evidence="2">G02</strain>
    </source>
</reference>